<dbReference type="GO" id="GO:0071766">
    <property type="term" value="P:Actinobacterium-type cell wall biogenesis"/>
    <property type="evidence" value="ECO:0007669"/>
    <property type="project" value="UniProtKB-ARBA"/>
</dbReference>
<dbReference type="GO" id="GO:0006633">
    <property type="term" value="P:fatty acid biosynthetic process"/>
    <property type="evidence" value="ECO:0007669"/>
    <property type="project" value="TreeGrafter"/>
</dbReference>
<organism evidence="7 8">
    <name type="scientific">Entotheonella factor</name>
    <dbReference type="NCBI Taxonomy" id="1429438"/>
    <lineage>
        <taxon>Bacteria</taxon>
        <taxon>Pseudomonadati</taxon>
        <taxon>Nitrospinota/Tectimicrobiota group</taxon>
        <taxon>Candidatus Tectimicrobiota</taxon>
        <taxon>Candidatus Entotheonellia</taxon>
        <taxon>Candidatus Entotheonellales</taxon>
        <taxon>Candidatus Entotheonellaceae</taxon>
        <taxon>Candidatus Entotheonella</taxon>
    </lineage>
</organism>
<protein>
    <submittedName>
        <fullName evidence="7">Uncharacterized protein</fullName>
    </submittedName>
</protein>
<dbReference type="EMBL" id="AZHW01000735">
    <property type="protein sequence ID" value="ETW96844.1"/>
    <property type="molecule type" value="Genomic_DNA"/>
</dbReference>
<keyword evidence="8" id="KW-1185">Reference proteome</keyword>
<keyword evidence="2" id="KW-0436">Ligase</keyword>
<keyword evidence="4" id="KW-0443">Lipid metabolism</keyword>
<dbReference type="PATRIC" id="fig|1429438.4.peg.4782"/>
<feature type="domain" description="AMP-binding enzyme C-terminal" evidence="6">
    <location>
        <begin position="466"/>
        <end position="584"/>
    </location>
</feature>
<dbReference type="InterPro" id="IPR040097">
    <property type="entry name" value="FAAL/FAAC"/>
</dbReference>
<dbReference type="InterPro" id="IPR000873">
    <property type="entry name" value="AMP-dep_synth/lig_dom"/>
</dbReference>
<dbReference type="InterPro" id="IPR045851">
    <property type="entry name" value="AMP-bd_C_sf"/>
</dbReference>
<comment type="caution">
    <text evidence="7">The sequence shown here is derived from an EMBL/GenBank/DDBJ whole genome shotgun (WGS) entry which is preliminary data.</text>
</comment>
<dbReference type="GO" id="GO:0016874">
    <property type="term" value="F:ligase activity"/>
    <property type="evidence" value="ECO:0007669"/>
    <property type="project" value="UniProtKB-KW"/>
</dbReference>
<reference evidence="7 8" key="1">
    <citation type="journal article" date="2014" name="Nature">
        <title>An environmental bacterial taxon with a large and distinct metabolic repertoire.</title>
        <authorList>
            <person name="Wilson M.C."/>
            <person name="Mori T."/>
            <person name="Ruckert C."/>
            <person name="Uria A.R."/>
            <person name="Helf M.J."/>
            <person name="Takada K."/>
            <person name="Gernert C."/>
            <person name="Steffens U.A."/>
            <person name="Heycke N."/>
            <person name="Schmitt S."/>
            <person name="Rinke C."/>
            <person name="Helfrich E.J."/>
            <person name="Brachmann A.O."/>
            <person name="Gurgui C."/>
            <person name="Wakimoto T."/>
            <person name="Kracht M."/>
            <person name="Crusemann M."/>
            <person name="Hentschel U."/>
            <person name="Abe I."/>
            <person name="Matsunaga S."/>
            <person name="Kalinowski J."/>
            <person name="Takeyama H."/>
            <person name="Piel J."/>
        </authorList>
    </citation>
    <scope>NUCLEOTIDE SEQUENCE [LARGE SCALE GENOMIC DNA]</scope>
    <source>
        <strain evidence="8">TSY1</strain>
    </source>
</reference>
<dbReference type="Pfam" id="PF23024">
    <property type="entry name" value="AMP-dom_DIP2-like"/>
    <property type="match status" value="1"/>
</dbReference>
<dbReference type="PROSITE" id="PS00455">
    <property type="entry name" value="AMP_BINDING"/>
    <property type="match status" value="1"/>
</dbReference>
<dbReference type="AlphaFoldDB" id="W4LG37"/>
<dbReference type="CDD" id="cd05931">
    <property type="entry name" value="FAAL"/>
    <property type="match status" value="1"/>
</dbReference>
<comment type="similarity">
    <text evidence="1">Belongs to the ATP-dependent AMP-binding enzyme family.</text>
</comment>
<dbReference type="GO" id="GO:0070566">
    <property type="term" value="F:adenylyltransferase activity"/>
    <property type="evidence" value="ECO:0007669"/>
    <property type="project" value="TreeGrafter"/>
</dbReference>
<dbReference type="HOGENOM" id="CLU_000022_23_7_7"/>
<evidence type="ECO:0000259" key="5">
    <source>
        <dbReference type="Pfam" id="PF00501"/>
    </source>
</evidence>
<dbReference type="Gene3D" id="3.30.300.30">
    <property type="match status" value="1"/>
</dbReference>
<dbReference type="Pfam" id="PF00501">
    <property type="entry name" value="AMP-binding"/>
    <property type="match status" value="1"/>
</dbReference>
<dbReference type="Proteomes" id="UP000019141">
    <property type="component" value="Unassembled WGS sequence"/>
</dbReference>
<dbReference type="PANTHER" id="PTHR22754:SF32">
    <property type="entry name" value="DISCO-INTERACTING PROTEIN 2"/>
    <property type="match status" value="1"/>
</dbReference>
<name>W4LG37_ENTF1</name>
<evidence type="ECO:0000313" key="8">
    <source>
        <dbReference type="Proteomes" id="UP000019141"/>
    </source>
</evidence>
<gene>
    <name evidence="7" type="ORF">ETSY1_24975</name>
</gene>
<dbReference type="InterPro" id="IPR042099">
    <property type="entry name" value="ANL_N_sf"/>
</dbReference>
<dbReference type="InterPro" id="IPR020845">
    <property type="entry name" value="AMP-binding_CS"/>
</dbReference>
<dbReference type="PANTHER" id="PTHR22754">
    <property type="entry name" value="DISCO-INTERACTING PROTEIN 2 DIP2 -RELATED"/>
    <property type="match status" value="1"/>
</dbReference>
<accession>W4LG37</accession>
<dbReference type="GO" id="GO:0005886">
    <property type="term" value="C:plasma membrane"/>
    <property type="evidence" value="ECO:0007669"/>
    <property type="project" value="TreeGrafter"/>
</dbReference>
<evidence type="ECO:0000259" key="6">
    <source>
        <dbReference type="Pfam" id="PF23024"/>
    </source>
</evidence>
<dbReference type="InterPro" id="IPR025110">
    <property type="entry name" value="AMP-bd_C"/>
</dbReference>
<evidence type="ECO:0000256" key="4">
    <source>
        <dbReference type="ARBA" id="ARBA00023098"/>
    </source>
</evidence>
<keyword evidence="3" id="KW-0276">Fatty acid metabolism</keyword>
<evidence type="ECO:0000256" key="3">
    <source>
        <dbReference type="ARBA" id="ARBA00022832"/>
    </source>
</evidence>
<evidence type="ECO:0000256" key="1">
    <source>
        <dbReference type="ARBA" id="ARBA00006432"/>
    </source>
</evidence>
<sequence length="634" mass="69048">MERTHHLPSRTTLAHTLIDVLDEHRRNQPNALAYTFLADGENAGSQITYGELDRRARAIGASLQQMGAAGERVMLLYPSGLEYVAAFMGCLYAGSVAVPMALPHRKRSGDRLQTVVADAQAAFALTTEALLPQVAQWQQHTSELSVKALHWLATDTIDDAMDAVWQAPGLSPDTIAFLQYTSGSTSAPKGVMVSHGNLMHNQRMLQQAFENSAETVCVSWLPLYHDMGLIGNVLQSLYVGGHCVLMAPSAFLQRPVRWLQAISGFQAQYSGGPNFAYELCAQKVTDEQRLALDLSHWGLAFCGAEPIRIETLNRFADVFAPCGFRREALYPGYGLAEATLMVAGGRKSAEPIVHTVQKRALLQHRLVPLKPADADTQSLVGCGQAQLEQKLRIVDPITRQPCTSGQVGEVWVAGPSVTCGYWNRPVATEQTFQAHLADTGEGPFLRTGDLGCLQDGELLITGRLKDMMVIRGSNHYPQDIEQTVEQSHAALRPGYGAAFSVEVEGEEQLVVVQELARSYRSALSSKGDNREIITAIRQAIAEAHGLQVHAILLLRTGSVPKTTSGKIQRQACKIGFLTRSLNVMGSWHATPTPNRHAGTHAITARVLPLPVARERCRARTKHVMVPVDSVALAA</sequence>
<evidence type="ECO:0000313" key="7">
    <source>
        <dbReference type="EMBL" id="ETW96844.1"/>
    </source>
</evidence>
<proteinExistence type="inferred from homology"/>
<dbReference type="SUPFAM" id="SSF56801">
    <property type="entry name" value="Acetyl-CoA synthetase-like"/>
    <property type="match status" value="1"/>
</dbReference>
<dbReference type="Gene3D" id="3.40.50.12780">
    <property type="entry name" value="N-terminal domain of ligase-like"/>
    <property type="match status" value="1"/>
</dbReference>
<dbReference type="FunFam" id="3.40.50.12780:FF:000013">
    <property type="entry name" value="Long-chain-fatty-acid--AMP ligase FadD32"/>
    <property type="match status" value="1"/>
</dbReference>
<feature type="domain" description="AMP-dependent synthetase/ligase" evidence="5">
    <location>
        <begin position="22"/>
        <end position="422"/>
    </location>
</feature>
<evidence type="ECO:0000256" key="2">
    <source>
        <dbReference type="ARBA" id="ARBA00022598"/>
    </source>
</evidence>